<organism evidence="1">
    <name type="scientific">Pink-eared duck picobirnavirus</name>
    <dbReference type="NCBI Taxonomy" id="2592517"/>
    <lineage>
        <taxon>Viruses</taxon>
        <taxon>Riboviria</taxon>
        <taxon>Orthornavirae</taxon>
        <taxon>Pisuviricota</taxon>
        <taxon>Duplopiviricetes</taxon>
        <taxon>Durnavirales</taxon>
        <taxon>Picobirnaviridae</taxon>
    </lineage>
</organism>
<proteinExistence type="predicted"/>
<protein>
    <submittedName>
        <fullName evidence="1">ORF1</fullName>
    </submittedName>
</protein>
<accession>A0A5B8KH31</accession>
<sequence>MTSNLISYWRYKEDQRHNFVSEFLARDSLSETIRHNQETENIGWGNLNESIRHNKAMESISQQQIGLGYANLAETVRHNKEQESLSWFQQYENQRSHKANEGINKAIADENARHNLVSEQMQQQINDHRMWLDKEHLVIDAVNSIANIGTNISREWRSWVEMVPKYGSDFVDSIIPF</sequence>
<dbReference type="EMBL" id="MK204419">
    <property type="protein sequence ID" value="QDY92375.1"/>
    <property type="molecule type" value="Genomic_RNA"/>
</dbReference>
<evidence type="ECO:0000313" key="1">
    <source>
        <dbReference type="EMBL" id="QDY92375.1"/>
    </source>
</evidence>
<reference evidence="1" key="1">
    <citation type="journal article" date="2019" name="ISME J.">
        <title>Virome heterogeneity and connectivity in waterfowl and shorebird communities.</title>
        <authorList>
            <person name="Wille M."/>
            <person name="Shi M."/>
            <person name="Klaassen M."/>
            <person name="Hurt A.C."/>
            <person name="Holmes E.C."/>
        </authorList>
    </citation>
    <scope>NUCLEOTIDE SEQUENCE</scope>
    <source>
        <strain evidence="1">MW26</strain>
    </source>
</reference>
<name>A0A5B8KH31_9VIRU</name>
<gene>
    <name evidence="1" type="primary">ORF1</name>
</gene>